<organism evidence="2">
    <name type="scientific">freshwater metagenome</name>
    <dbReference type="NCBI Taxonomy" id="449393"/>
    <lineage>
        <taxon>unclassified sequences</taxon>
        <taxon>metagenomes</taxon>
        <taxon>ecological metagenomes</taxon>
    </lineage>
</organism>
<evidence type="ECO:0000313" key="5">
    <source>
        <dbReference type="EMBL" id="CAB5068261.1"/>
    </source>
</evidence>
<evidence type="ECO:0000259" key="1">
    <source>
        <dbReference type="PROSITE" id="PS50213"/>
    </source>
</evidence>
<gene>
    <name evidence="2" type="ORF">UFOPK2602_01071</name>
    <name evidence="3" type="ORF">UFOPK2806_02158</name>
    <name evidence="4" type="ORF">UFOPK3417_00515</name>
    <name evidence="5" type="ORF">UFOPK4306_02339</name>
</gene>
<dbReference type="InterPro" id="IPR000782">
    <property type="entry name" value="FAS1_domain"/>
</dbReference>
<name>A0A6J6QQA7_9ZZZZ</name>
<dbReference type="InterPro" id="IPR036378">
    <property type="entry name" value="FAS1_dom_sf"/>
</dbReference>
<dbReference type="Pfam" id="PF02469">
    <property type="entry name" value="Fasciclin"/>
    <property type="match status" value="1"/>
</dbReference>
<evidence type="ECO:0000313" key="2">
    <source>
        <dbReference type="EMBL" id="CAB4709544.1"/>
    </source>
</evidence>
<dbReference type="SUPFAM" id="SSF82153">
    <property type="entry name" value="FAS1 domain"/>
    <property type="match status" value="1"/>
</dbReference>
<dbReference type="EMBL" id="CAFBLR010000032">
    <property type="protein sequence ID" value="CAB4866629.1"/>
    <property type="molecule type" value="Genomic_DNA"/>
</dbReference>
<protein>
    <submittedName>
        <fullName evidence="2">Unannotated protein</fullName>
    </submittedName>
</protein>
<feature type="domain" description="FAS1" evidence="1">
    <location>
        <begin position="1"/>
        <end position="138"/>
    </location>
</feature>
<reference evidence="2" key="1">
    <citation type="submission" date="2020-05" db="EMBL/GenBank/DDBJ databases">
        <authorList>
            <person name="Chiriac C."/>
            <person name="Salcher M."/>
            <person name="Ghai R."/>
            <person name="Kavagutti S V."/>
        </authorList>
    </citation>
    <scope>NUCLEOTIDE SEQUENCE</scope>
</reference>
<sequence>MSDPKFGLGKFARLVTDAGLEGLLQGPGPVSVWAPNDVWLEDLAKVWGTPTETVFADKELLRKVISYMIVPEVIPPEPLMQKKFQELTTLEGSKMSFLTVQRNPMIYNITHLYPGGFVKFTTSECFSNGFLHRTLGVLWPPDVDHLQFERCPDVPTCGCRPKNDEGDKFYCKLVKDSDIGMVDMMRVTPGLTDLSPECSPVRLLKHEAGTEKCTFTEVELAVAEGQENVSSGRVTEEQLAN</sequence>
<dbReference type="EMBL" id="CAEZXX010000064">
    <property type="protein sequence ID" value="CAB4709544.1"/>
    <property type="molecule type" value="Genomic_DNA"/>
</dbReference>
<dbReference type="AlphaFoldDB" id="A0A6J6QQA7"/>
<dbReference type="EMBL" id="CAFBQP010000133">
    <property type="protein sequence ID" value="CAB5068261.1"/>
    <property type="molecule type" value="Genomic_DNA"/>
</dbReference>
<dbReference type="PROSITE" id="PS50213">
    <property type="entry name" value="FAS1"/>
    <property type="match status" value="1"/>
</dbReference>
<dbReference type="EMBL" id="CAEZYY010000040">
    <property type="protein sequence ID" value="CAB4766683.1"/>
    <property type="molecule type" value="Genomic_DNA"/>
</dbReference>
<proteinExistence type="predicted"/>
<evidence type="ECO:0000313" key="3">
    <source>
        <dbReference type="EMBL" id="CAB4766683.1"/>
    </source>
</evidence>
<dbReference type="Gene3D" id="2.30.180.10">
    <property type="entry name" value="FAS1 domain"/>
    <property type="match status" value="1"/>
</dbReference>
<accession>A0A6J6QQA7</accession>
<evidence type="ECO:0000313" key="4">
    <source>
        <dbReference type="EMBL" id="CAB4866629.1"/>
    </source>
</evidence>